<reference evidence="1" key="2">
    <citation type="submission" date="2020-05" db="UniProtKB">
        <authorList>
            <consortium name="EnsemblMetazoa"/>
        </authorList>
    </citation>
    <scope>IDENTIFICATION</scope>
    <source>
        <strain evidence="1">IAEA</strain>
    </source>
</reference>
<accession>A0A1A9Z3M0</accession>
<protein>
    <submittedName>
        <fullName evidence="1">Uncharacterized protein</fullName>
    </submittedName>
</protein>
<proteinExistence type="predicted"/>
<evidence type="ECO:0000313" key="1">
    <source>
        <dbReference type="EnsemblMetazoa" id="GPAI002883-PA"/>
    </source>
</evidence>
<dbReference type="EnsemblMetazoa" id="GPAI002883-RA">
    <property type="protein sequence ID" value="GPAI002883-PA"/>
    <property type="gene ID" value="GPAI002883"/>
</dbReference>
<name>A0A1A9Z3M0_GLOPL</name>
<reference evidence="2" key="1">
    <citation type="submission" date="2014-03" db="EMBL/GenBank/DDBJ databases">
        <authorList>
            <person name="Aksoy S."/>
            <person name="Warren W."/>
            <person name="Wilson R.K."/>
        </authorList>
    </citation>
    <scope>NUCLEOTIDE SEQUENCE [LARGE SCALE GENOMIC DNA]</scope>
    <source>
        <strain evidence="2">IAEA</strain>
    </source>
</reference>
<sequence length="60" mass="7257">MDIRLQFFSNFESINELRSETQTGADNRCEGIRKSTIIDLLQIVIHRFRKEMRKEEKTKR</sequence>
<keyword evidence="2" id="KW-1185">Reference proteome</keyword>
<organism evidence="1 2">
    <name type="scientific">Glossina pallidipes</name>
    <name type="common">Tsetse fly</name>
    <dbReference type="NCBI Taxonomy" id="7398"/>
    <lineage>
        <taxon>Eukaryota</taxon>
        <taxon>Metazoa</taxon>
        <taxon>Ecdysozoa</taxon>
        <taxon>Arthropoda</taxon>
        <taxon>Hexapoda</taxon>
        <taxon>Insecta</taxon>
        <taxon>Pterygota</taxon>
        <taxon>Neoptera</taxon>
        <taxon>Endopterygota</taxon>
        <taxon>Diptera</taxon>
        <taxon>Brachycera</taxon>
        <taxon>Muscomorpha</taxon>
        <taxon>Hippoboscoidea</taxon>
        <taxon>Glossinidae</taxon>
        <taxon>Glossina</taxon>
    </lineage>
</organism>
<dbReference type="AlphaFoldDB" id="A0A1A9Z3M0"/>
<dbReference type="VEuPathDB" id="VectorBase:GPAI002883"/>
<dbReference type="Proteomes" id="UP000092445">
    <property type="component" value="Unassembled WGS sequence"/>
</dbReference>
<evidence type="ECO:0000313" key="2">
    <source>
        <dbReference type="Proteomes" id="UP000092445"/>
    </source>
</evidence>